<reference evidence="2" key="1">
    <citation type="submission" date="2018-05" db="EMBL/GenBank/DDBJ databases">
        <authorList>
            <person name="Lanie J.A."/>
            <person name="Ng W.-L."/>
            <person name="Kazmierczak K.M."/>
            <person name="Andrzejewski T.M."/>
            <person name="Davidsen T.M."/>
            <person name="Wayne K.J."/>
            <person name="Tettelin H."/>
            <person name="Glass J.I."/>
            <person name="Rusch D."/>
            <person name="Podicherti R."/>
            <person name="Tsui H.-C.T."/>
            <person name="Winkler M.E."/>
        </authorList>
    </citation>
    <scope>NUCLEOTIDE SEQUENCE</scope>
</reference>
<dbReference type="AlphaFoldDB" id="A0A382QSY9"/>
<accession>A0A382QSY9</accession>
<feature type="region of interest" description="Disordered" evidence="1">
    <location>
        <begin position="1"/>
        <end position="25"/>
    </location>
</feature>
<protein>
    <submittedName>
        <fullName evidence="2">Uncharacterized protein</fullName>
    </submittedName>
</protein>
<name>A0A382QSY9_9ZZZZ</name>
<feature type="non-terminal residue" evidence="2">
    <location>
        <position position="25"/>
    </location>
</feature>
<evidence type="ECO:0000256" key="1">
    <source>
        <dbReference type="SAM" id="MobiDB-lite"/>
    </source>
</evidence>
<dbReference type="EMBL" id="UINC01116343">
    <property type="protein sequence ID" value="SVC88018.1"/>
    <property type="molecule type" value="Genomic_DNA"/>
</dbReference>
<proteinExistence type="predicted"/>
<sequence>VRSAIANRGPATRRPARPHCDAKNL</sequence>
<gene>
    <name evidence="2" type="ORF">METZ01_LOCUS340872</name>
</gene>
<evidence type="ECO:0000313" key="2">
    <source>
        <dbReference type="EMBL" id="SVC88018.1"/>
    </source>
</evidence>
<feature type="non-terminal residue" evidence="2">
    <location>
        <position position="1"/>
    </location>
</feature>
<organism evidence="2">
    <name type="scientific">marine metagenome</name>
    <dbReference type="NCBI Taxonomy" id="408172"/>
    <lineage>
        <taxon>unclassified sequences</taxon>
        <taxon>metagenomes</taxon>
        <taxon>ecological metagenomes</taxon>
    </lineage>
</organism>